<keyword evidence="6 13" id="KW-0812">Transmembrane</keyword>
<dbReference type="PANTHER" id="PTHR12428:SF65">
    <property type="entry name" value="CYTOCHROME C OXIDASE ASSEMBLY PROTEIN COX18, MITOCHONDRIAL"/>
    <property type="match status" value="1"/>
</dbReference>
<dbReference type="RefSeq" id="WP_060758032.1">
    <property type="nucleotide sequence ID" value="NZ_CCXQ01000165.1"/>
</dbReference>
<evidence type="ECO:0000256" key="7">
    <source>
        <dbReference type="ARBA" id="ARBA00022927"/>
    </source>
</evidence>
<dbReference type="InterPro" id="IPR047196">
    <property type="entry name" value="YidC_ALB_C"/>
</dbReference>
<protein>
    <recommendedName>
        <fullName evidence="3 13">Membrane protein insertase YidC</fullName>
    </recommendedName>
    <alternativeName>
        <fullName evidence="12 13">Foldase YidC</fullName>
    </alternativeName>
    <alternativeName>
        <fullName evidence="11 13">Membrane integrase YidC</fullName>
    </alternativeName>
    <alternativeName>
        <fullName evidence="13">Membrane protein YidC</fullName>
    </alternativeName>
</protein>
<dbReference type="GO" id="GO:0015031">
    <property type="term" value="P:protein transport"/>
    <property type="evidence" value="ECO:0007669"/>
    <property type="project" value="UniProtKB-KW"/>
</dbReference>
<evidence type="ECO:0000256" key="11">
    <source>
        <dbReference type="ARBA" id="ARBA00033245"/>
    </source>
</evidence>
<dbReference type="InterPro" id="IPR028053">
    <property type="entry name" value="Membr_insert_YidC_N"/>
</dbReference>
<reference evidence="16 17" key="1">
    <citation type="submission" date="2014-09" db="EMBL/GenBank/DDBJ databases">
        <authorList>
            <person name="Loux Valentin"/>
            <person name="Dugat Thibaut"/>
        </authorList>
    </citation>
    <scope>NUCLEOTIDE SEQUENCE [LARGE SCALE GENOMIC DNA]</scope>
    <source>
        <strain evidence="16 17">BOV-10_179</strain>
    </source>
</reference>
<evidence type="ECO:0000256" key="4">
    <source>
        <dbReference type="ARBA" id="ARBA00022448"/>
    </source>
</evidence>
<dbReference type="HAMAP" id="MF_01810">
    <property type="entry name" value="YidC_type1"/>
    <property type="match status" value="1"/>
</dbReference>
<evidence type="ECO:0000259" key="15">
    <source>
        <dbReference type="Pfam" id="PF14849"/>
    </source>
</evidence>
<dbReference type="NCBIfam" id="NF002353">
    <property type="entry name" value="PRK01318.1-4"/>
    <property type="match status" value="1"/>
</dbReference>
<proteinExistence type="inferred from homology"/>
<dbReference type="GO" id="GO:0005886">
    <property type="term" value="C:plasma membrane"/>
    <property type="evidence" value="ECO:0007669"/>
    <property type="project" value="UniProtKB-SubCell"/>
</dbReference>
<dbReference type="CDD" id="cd20070">
    <property type="entry name" value="5TM_YidC_Alb3"/>
    <property type="match status" value="1"/>
</dbReference>
<dbReference type="GO" id="GO:0051205">
    <property type="term" value="P:protein insertion into membrane"/>
    <property type="evidence" value="ECO:0007669"/>
    <property type="project" value="TreeGrafter"/>
</dbReference>
<dbReference type="InterPro" id="IPR001708">
    <property type="entry name" value="YidC/ALB3/OXA1/COX18"/>
</dbReference>
<evidence type="ECO:0000256" key="2">
    <source>
        <dbReference type="ARBA" id="ARBA00010527"/>
    </source>
</evidence>
<keyword evidence="9 13" id="KW-0472">Membrane</keyword>
<dbReference type="InterPro" id="IPR038221">
    <property type="entry name" value="YidC_periplasmic_sf"/>
</dbReference>
<dbReference type="NCBIfam" id="TIGR03592">
    <property type="entry name" value="yidC_oxa1_cterm"/>
    <property type="match status" value="1"/>
</dbReference>
<organism evidence="16 17">
    <name type="scientific">Anaplasma phagocytophilum</name>
    <name type="common">Ehrlichia phagocytophila</name>
    <dbReference type="NCBI Taxonomy" id="948"/>
    <lineage>
        <taxon>Bacteria</taxon>
        <taxon>Pseudomonadati</taxon>
        <taxon>Pseudomonadota</taxon>
        <taxon>Alphaproteobacteria</taxon>
        <taxon>Rickettsiales</taxon>
        <taxon>Anaplasmataceae</taxon>
        <taxon>Anaplasma</taxon>
        <taxon>phagocytophilum group</taxon>
    </lineage>
</organism>
<dbReference type="PRINTS" id="PR00701">
    <property type="entry name" value="60KDINNERMP"/>
</dbReference>
<evidence type="ECO:0000256" key="13">
    <source>
        <dbReference type="HAMAP-Rule" id="MF_01810"/>
    </source>
</evidence>
<evidence type="ECO:0000313" key="16">
    <source>
        <dbReference type="EMBL" id="CEG21104.1"/>
    </source>
</evidence>
<comment type="similarity">
    <text evidence="2 13">Belongs to the OXA1/ALB3/YidC family. Type 1 subfamily.</text>
</comment>
<evidence type="ECO:0000256" key="5">
    <source>
        <dbReference type="ARBA" id="ARBA00022475"/>
    </source>
</evidence>
<keyword evidence="7 13" id="KW-0653">Protein transport</keyword>
<evidence type="ECO:0000256" key="9">
    <source>
        <dbReference type="ARBA" id="ARBA00023136"/>
    </source>
</evidence>
<dbReference type="Proteomes" id="UP000055047">
    <property type="component" value="Unassembled WGS sequence"/>
</dbReference>
<dbReference type="EMBL" id="CCXQ01000165">
    <property type="protein sequence ID" value="CEG21104.1"/>
    <property type="molecule type" value="Genomic_DNA"/>
</dbReference>
<dbReference type="NCBIfam" id="TIGR03593">
    <property type="entry name" value="yidC_nterm"/>
    <property type="match status" value="1"/>
</dbReference>
<evidence type="ECO:0000256" key="10">
    <source>
        <dbReference type="ARBA" id="ARBA00023186"/>
    </source>
</evidence>
<evidence type="ECO:0000313" key="17">
    <source>
        <dbReference type="Proteomes" id="UP000055047"/>
    </source>
</evidence>
<feature type="domain" description="Membrane insertase YidC N-terminal" evidence="15">
    <location>
        <begin position="66"/>
        <end position="349"/>
    </location>
</feature>
<dbReference type="PRINTS" id="PR01900">
    <property type="entry name" value="YIDCPROTEIN"/>
</dbReference>
<accession>A0A098EFM9</accession>
<feature type="transmembrane region" description="Helical" evidence="13">
    <location>
        <begin position="6"/>
        <end position="25"/>
    </location>
</feature>
<feature type="transmembrane region" description="Helical" evidence="13">
    <location>
        <begin position="482"/>
        <end position="501"/>
    </location>
</feature>
<sequence length="568" mass="64371">MSEVRNLILAVVASVAIMLGWKYIYGEFFAVKTVPEGVQESESLIPEVDDIVDYASYSDALKQVPRVELKNSKLAASVSLRGALIDDASLVKYRVSLDKNSENVLLMSPEGTVSDSMVEFGWVDPKHVIKVPGRDTVWALEGGSDEQNFTIRWDNEEGLIFRLKFSMDQDYMLTVAQEVINNTDVNVHLAHYGRINRAHSKSSKSFWISHEGAIGSFGHGLKEWTYKNLEEAGSIRLSGVTREDGGRSWIGFADKYWFTALIPSASEQGKLAFRTQRVYRDGASRFQVDYSKSHGVIGAHDKVEAVTHLFMGAKELELLDQYKDTLNIPMFDKAVDFGMLYFITKPVFLLLQYFHKLLGNFGLAIVMLTVAIKLVAFPLSMRSYVSMFKLKRLQPEVLRIKELYKTDDLRISKEIASLFKKHKVSPLSGFLPVLIQIPIFFALYKVLFVTIEMRHAPLFGWIRDLSSQDTANFLNLFGLIPLEPPFCIGVLPVVLGFTMVLQQKVMQKDQATPDRYGVMKFLPYIFVFVFSSFPSGLVLYWICSNVITILQQIVIRYFVCRKELGTNG</sequence>
<dbReference type="GO" id="GO:0032977">
    <property type="term" value="F:membrane insertase activity"/>
    <property type="evidence" value="ECO:0007669"/>
    <property type="project" value="InterPro"/>
</dbReference>
<dbReference type="CDD" id="cd19961">
    <property type="entry name" value="EcYidC-like_peri"/>
    <property type="match status" value="1"/>
</dbReference>
<evidence type="ECO:0000256" key="12">
    <source>
        <dbReference type="ARBA" id="ARBA00033342"/>
    </source>
</evidence>
<dbReference type="PANTHER" id="PTHR12428">
    <property type="entry name" value="OXA1"/>
    <property type="match status" value="1"/>
</dbReference>
<dbReference type="Gene3D" id="2.70.98.90">
    <property type="match status" value="1"/>
</dbReference>
<evidence type="ECO:0000256" key="3">
    <source>
        <dbReference type="ARBA" id="ARBA00015325"/>
    </source>
</evidence>
<feature type="domain" description="Membrane insertase YidC/Oxa/ALB C-terminal" evidence="14">
    <location>
        <begin position="361"/>
        <end position="556"/>
    </location>
</feature>
<keyword evidence="8 13" id="KW-1133">Transmembrane helix</keyword>
<name>A0A098EFM9_ANAPH</name>
<comment type="function">
    <text evidence="13">Required for the insertion and/or proper folding and/or complex formation of integral membrane proteins into the membrane. Involved in integration of membrane proteins that insert both dependently and independently of the Sec translocase complex, as well as at least some lipoproteins. Aids folding of multispanning membrane proteins.</text>
</comment>
<evidence type="ECO:0000259" key="14">
    <source>
        <dbReference type="Pfam" id="PF02096"/>
    </source>
</evidence>
<dbReference type="Pfam" id="PF14849">
    <property type="entry name" value="YidC_periplas"/>
    <property type="match status" value="1"/>
</dbReference>
<evidence type="ECO:0000256" key="6">
    <source>
        <dbReference type="ARBA" id="ARBA00022692"/>
    </source>
</evidence>
<gene>
    <name evidence="13 16" type="primary">yidC</name>
    <name evidence="16" type="ORF">ANAPHAGO_00941</name>
</gene>
<dbReference type="Pfam" id="PF02096">
    <property type="entry name" value="60KD_IMP"/>
    <property type="match status" value="1"/>
</dbReference>
<keyword evidence="10 13" id="KW-0143">Chaperone</keyword>
<feature type="transmembrane region" description="Helical" evidence="13">
    <location>
        <begin position="361"/>
        <end position="381"/>
    </location>
</feature>
<evidence type="ECO:0000256" key="8">
    <source>
        <dbReference type="ARBA" id="ARBA00022989"/>
    </source>
</evidence>
<keyword evidence="5 13" id="KW-1003">Cell membrane</keyword>
<keyword evidence="4 13" id="KW-0813">Transport</keyword>
<evidence type="ECO:0000256" key="1">
    <source>
        <dbReference type="ARBA" id="ARBA00004429"/>
    </source>
</evidence>
<dbReference type="AlphaFoldDB" id="A0A098EFM9"/>
<feature type="transmembrane region" description="Helical" evidence="13">
    <location>
        <begin position="521"/>
        <end position="542"/>
    </location>
</feature>
<dbReference type="InterPro" id="IPR028055">
    <property type="entry name" value="YidC/Oxa/ALB_C"/>
</dbReference>
<dbReference type="InterPro" id="IPR019998">
    <property type="entry name" value="Membr_insert_YidC"/>
</dbReference>
<feature type="transmembrane region" description="Helical" evidence="13">
    <location>
        <begin position="430"/>
        <end position="451"/>
    </location>
</feature>
<comment type="subcellular location">
    <subcellularLocation>
        <location evidence="1">Cell inner membrane</location>
        <topology evidence="1">Multi-pass membrane protein</topology>
    </subcellularLocation>
    <subcellularLocation>
        <location evidence="13">Cell membrane</location>
        <topology evidence="13">Multi-pass membrane protein</topology>
    </subcellularLocation>
</comment>
<comment type="subunit">
    <text evidence="13">Interacts with the Sec translocase complex via SecD. Specifically interacts with transmembrane segments of nascent integral membrane proteins during membrane integration.</text>
</comment>